<dbReference type="Gene3D" id="3.40.710.10">
    <property type="entry name" value="DD-peptidase/beta-lactamase superfamily"/>
    <property type="match status" value="1"/>
</dbReference>
<dbReference type="PRINTS" id="PR00725">
    <property type="entry name" value="DADACBPTASE1"/>
</dbReference>
<evidence type="ECO:0000256" key="7">
    <source>
        <dbReference type="RuleBase" id="RU004016"/>
    </source>
</evidence>
<evidence type="ECO:0000256" key="4">
    <source>
        <dbReference type="ARBA" id="ARBA00022960"/>
    </source>
</evidence>
<feature type="compositionally biased region" description="Basic and acidic residues" evidence="8">
    <location>
        <begin position="324"/>
        <end position="334"/>
    </location>
</feature>
<keyword evidence="6" id="KW-0961">Cell wall biogenesis/degradation</keyword>
<evidence type="ECO:0000313" key="12">
    <source>
        <dbReference type="EMBL" id="GAA0330659.1"/>
    </source>
</evidence>
<comment type="caution">
    <text evidence="12">The sequence shown here is derived from an EMBL/GenBank/DDBJ whole genome shotgun (WGS) entry which is preliminary data.</text>
</comment>
<comment type="similarity">
    <text evidence="1 7">Belongs to the peptidase S11 family.</text>
</comment>
<feature type="domain" description="Peptidase S11 D-alanyl-D-alanine carboxypeptidase A N-terminal" evidence="11">
    <location>
        <begin position="22"/>
        <end position="267"/>
    </location>
</feature>
<dbReference type="RefSeq" id="WP_343798918.1">
    <property type="nucleotide sequence ID" value="NZ_BAAADJ010000021.1"/>
</dbReference>
<proteinExistence type="inferred from homology"/>
<gene>
    <name evidence="12" type="ORF">GCM10008967_21450</name>
</gene>
<dbReference type="PANTHER" id="PTHR21581:SF33">
    <property type="entry name" value="D-ALANYL-D-ALANINE CARBOXYPEPTIDASE DACB"/>
    <property type="match status" value="1"/>
</dbReference>
<keyword evidence="9" id="KW-1133">Transmembrane helix</keyword>
<keyword evidence="3" id="KW-0378">Hydrolase</keyword>
<dbReference type="Pfam" id="PF00768">
    <property type="entry name" value="Peptidase_S11"/>
    <property type="match status" value="1"/>
</dbReference>
<keyword evidence="9" id="KW-0812">Transmembrane</keyword>
<accession>A0ABN0WA96</accession>
<organism evidence="12 13">
    <name type="scientific">Bacillus carboniphilus</name>
    <dbReference type="NCBI Taxonomy" id="86663"/>
    <lineage>
        <taxon>Bacteria</taxon>
        <taxon>Bacillati</taxon>
        <taxon>Bacillota</taxon>
        <taxon>Bacilli</taxon>
        <taxon>Bacillales</taxon>
        <taxon>Bacillaceae</taxon>
        <taxon>Bacillus</taxon>
    </lineage>
</organism>
<evidence type="ECO:0000256" key="1">
    <source>
        <dbReference type="ARBA" id="ARBA00007164"/>
    </source>
</evidence>
<evidence type="ECO:0000313" key="13">
    <source>
        <dbReference type="Proteomes" id="UP001500782"/>
    </source>
</evidence>
<keyword evidence="2 10" id="KW-0732">Signal</keyword>
<dbReference type="InterPro" id="IPR001967">
    <property type="entry name" value="Peptidase_S11_N"/>
</dbReference>
<evidence type="ECO:0000256" key="6">
    <source>
        <dbReference type="ARBA" id="ARBA00023316"/>
    </source>
</evidence>
<dbReference type="PANTHER" id="PTHR21581">
    <property type="entry name" value="D-ALANYL-D-ALANINE CARBOXYPEPTIDASE"/>
    <property type="match status" value="1"/>
</dbReference>
<evidence type="ECO:0000256" key="5">
    <source>
        <dbReference type="ARBA" id="ARBA00022984"/>
    </source>
</evidence>
<feature type="region of interest" description="Disordered" evidence="8">
    <location>
        <begin position="302"/>
        <end position="334"/>
    </location>
</feature>
<evidence type="ECO:0000256" key="10">
    <source>
        <dbReference type="SAM" id="SignalP"/>
    </source>
</evidence>
<keyword evidence="13" id="KW-1185">Reference proteome</keyword>
<feature type="transmembrane region" description="Helical" evidence="9">
    <location>
        <begin position="343"/>
        <end position="364"/>
    </location>
</feature>
<dbReference type="EMBL" id="BAAADJ010000021">
    <property type="protein sequence ID" value="GAA0330659.1"/>
    <property type="molecule type" value="Genomic_DNA"/>
</dbReference>
<name>A0ABN0WA96_9BACI</name>
<keyword evidence="9" id="KW-0472">Membrane</keyword>
<evidence type="ECO:0000256" key="2">
    <source>
        <dbReference type="ARBA" id="ARBA00022729"/>
    </source>
</evidence>
<dbReference type="Proteomes" id="UP001500782">
    <property type="component" value="Unassembled WGS sequence"/>
</dbReference>
<dbReference type="InterPro" id="IPR012338">
    <property type="entry name" value="Beta-lactam/transpept-like"/>
</dbReference>
<sequence length="372" mass="41544">MTNKKRYITIFFFFILNISSVNAEQDVIDANAWVVMNSKTGEILLEKNMNQKDFPASITKIVTTLVAIKERDLNEVVTVSQHAANTIGSSLALNPGDQILLKDLLYGIMLHSGNDGAVAVAEHISGSETAFAKKMTAFTKTIGAKNTNFMNASGLPNEQHYTTAYDMAIITQYAMTSDVFREIVGTKSYRWESSLWTKELEIHEKEEAIRYGLSWTGEPLVINHNRLLFLYEGANGVKNGFTHESRYTVVGSAKRDDIEIIAVILRSNNVDTAYQDLTILLDRGFSLALEILQEEQKQDIKDEDQLNLSGRDGSEQKQPGESMTKTDKIEVSNVKEEDTSNTGIQFVFALIGFILLIITVYNIASKRGKGNY</sequence>
<dbReference type="InterPro" id="IPR018044">
    <property type="entry name" value="Peptidase_S11"/>
</dbReference>
<evidence type="ECO:0000259" key="11">
    <source>
        <dbReference type="Pfam" id="PF00768"/>
    </source>
</evidence>
<dbReference type="SUPFAM" id="SSF56601">
    <property type="entry name" value="beta-lactamase/transpeptidase-like"/>
    <property type="match status" value="1"/>
</dbReference>
<reference evidence="12 13" key="1">
    <citation type="journal article" date="2019" name="Int. J. Syst. Evol. Microbiol.">
        <title>The Global Catalogue of Microorganisms (GCM) 10K type strain sequencing project: providing services to taxonomists for standard genome sequencing and annotation.</title>
        <authorList>
            <consortium name="The Broad Institute Genomics Platform"/>
            <consortium name="The Broad Institute Genome Sequencing Center for Infectious Disease"/>
            <person name="Wu L."/>
            <person name="Ma J."/>
        </authorList>
    </citation>
    <scope>NUCLEOTIDE SEQUENCE [LARGE SCALE GENOMIC DNA]</scope>
    <source>
        <strain evidence="12 13">JCM 9731</strain>
    </source>
</reference>
<evidence type="ECO:0000256" key="9">
    <source>
        <dbReference type="SAM" id="Phobius"/>
    </source>
</evidence>
<keyword evidence="4" id="KW-0133">Cell shape</keyword>
<evidence type="ECO:0000256" key="3">
    <source>
        <dbReference type="ARBA" id="ARBA00022801"/>
    </source>
</evidence>
<feature type="chain" id="PRO_5047475075" description="Peptidase S11 D-alanyl-D-alanine carboxypeptidase A N-terminal domain-containing protein" evidence="10">
    <location>
        <begin position="24"/>
        <end position="372"/>
    </location>
</feature>
<feature type="signal peptide" evidence="10">
    <location>
        <begin position="1"/>
        <end position="23"/>
    </location>
</feature>
<protein>
    <recommendedName>
        <fullName evidence="11">Peptidase S11 D-alanyl-D-alanine carboxypeptidase A N-terminal domain-containing protein</fullName>
    </recommendedName>
</protein>
<evidence type="ECO:0000256" key="8">
    <source>
        <dbReference type="SAM" id="MobiDB-lite"/>
    </source>
</evidence>
<keyword evidence="5" id="KW-0573">Peptidoglycan synthesis</keyword>